<name>A0A0F9CI26_9ZZZZ</name>
<organism evidence="1">
    <name type="scientific">marine sediment metagenome</name>
    <dbReference type="NCBI Taxonomy" id="412755"/>
    <lineage>
        <taxon>unclassified sequences</taxon>
        <taxon>metagenomes</taxon>
        <taxon>ecological metagenomes</taxon>
    </lineage>
</organism>
<comment type="caution">
    <text evidence="1">The sequence shown here is derived from an EMBL/GenBank/DDBJ whole genome shotgun (WGS) entry which is preliminary data.</text>
</comment>
<sequence>MKKLAIAFLAVALTVGVLVAPA</sequence>
<reference evidence="1" key="1">
    <citation type="journal article" date="2015" name="Nature">
        <title>Complex archaea that bridge the gap between prokaryotes and eukaryotes.</title>
        <authorList>
            <person name="Spang A."/>
            <person name="Saw J.H."/>
            <person name="Jorgensen S.L."/>
            <person name="Zaremba-Niedzwiedzka K."/>
            <person name="Martijn J."/>
            <person name="Lind A.E."/>
            <person name="van Eijk R."/>
            <person name="Schleper C."/>
            <person name="Guy L."/>
            <person name="Ettema T.J."/>
        </authorList>
    </citation>
    <scope>NUCLEOTIDE SEQUENCE</scope>
</reference>
<dbReference type="EMBL" id="LAZR01044160">
    <property type="protein sequence ID" value="KKL05341.1"/>
    <property type="molecule type" value="Genomic_DNA"/>
</dbReference>
<gene>
    <name evidence="1" type="ORF">LCGC14_2607030</name>
</gene>
<accession>A0A0F9CI26</accession>
<proteinExistence type="predicted"/>
<evidence type="ECO:0000313" key="1">
    <source>
        <dbReference type="EMBL" id="KKL05341.1"/>
    </source>
</evidence>
<dbReference type="AlphaFoldDB" id="A0A0F9CI26"/>
<feature type="non-terminal residue" evidence="1">
    <location>
        <position position="22"/>
    </location>
</feature>
<protein>
    <submittedName>
        <fullName evidence="1">Uncharacterized protein</fullName>
    </submittedName>
</protein>